<dbReference type="OrthoDB" id="1902296at2759"/>
<dbReference type="Proteomes" id="UP000824120">
    <property type="component" value="Chromosome 4"/>
</dbReference>
<name>A0A9J5ZIM4_SOLCO</name>
<proteinExistence type="predicted"/>
<evidence type="ECO:0000313" key="2">
    <source>
        <dbReference type="Proteomes" id="UP000824120"/>
    </source>
</evidence>
<accession>A0A9J5ZIM4</accession>
<gene>
    <name evidence="1" type="ORF">H5410_023654</name>
</gene>
<dbReference type="AlphaFoldDB" id="A0A9J5ZIM4"/>
<dbReference type="SUPFAM" id="SSF56219">
    <property type="entry name" value="DNase I-like"/>
    <property type="match status" value="1"/>
</dbReference>
<protein>
    <recommendedName>
        <fullName evidence="3">Craniofacial development protein 2-like</fullName>
    </recommendedName>
</protein>
<keyword evidence="2" id="KW-1185">Reference proteome</keyword>
<sequence length="140" mass="15885">MLIKLVIGGCTLNVISAYAPWAWARRPKALYEDLDEAVRGIPITEKIVIGGDFNGHIGQLQMALMMFMEALVLGRGMGRFFARSLLRLSNYLLLRKGDRGLVKDCKVIPSEDCTTQHKLLVMDLVIKRDRRKKIVADRRD</sequence>
<dbReference type="Gene3D" id="3.60.10.10">
    <property type="entry name" value="Endonuclease/exonuclease/phosphatase"/>
    <property type="match status" value="1"/>
</dbReference>
<dbReference type="InterPro" id="IPR036691">
    <property type="entry name" value="Endo/exonu/phosph_ase_sf"/>
</dbReference>
<organism evidence="1 2">
    <name type="scientific">Solanum commersonii</name>
    <name type="common">Commerson's wild potato</name>
    <name type="synonym">Commerson's nightshade</name>
    <dbReference type="NCBI Taxonomy" id="4109"/>
    <lineage>
        <taxon>Eukaryota</taxon>
        <taxon>Viridiplantae</taxon>
        <taxon>Streptophyta</taxon>
        <taxon>Embryophyta</taxon>
        <taxon>Tracheophyta</taxon>
        <taxon>Spermatophyta</taxon>
        <taxon>Magnoliopsida</taxon>
        <taxon>eudicotyledons</taxon>
        <taxon>Gunneridae</taxon>
        <taxon>Pentapetalae</taxon>
        <taxon>asterids</taxon>
        <taxon>lamiids</taxon>
        <taxon>Solanales</taxon>
        <taxon>Solanaceae</taxon>
        <taxon>Solanoideae</taxon>
        <taxon>Solaneae</taxon>
        <taxon>Solanum</taxon>
    </lineage>
</organism>
<evidence type="ECO:0008006" key="3">
    <source>
        <dbReference type="Google" id="ProtNLM"/>
    </source>
</evidence>
<reference evidence="1 2" key="1">
    <citation type="submission" date="2020-09" db="EMBL/GenBank/DDBJ databases">
        <title>De no assembly of potato wild relative species, Solanum commersonii.</title>
        <authorList>
            <person name="Cho K."/>
        </authorList>
    </citation>
    <scope>NUCLEOTIDE SEQUENCE [LARGE SCALE GENOMIC DNA]</scope>
    <source>
        <strain evidence="1">LZ3.2</strain>
        <tissue evidence="1">Leaf</tissue>
    </source>
</reference>
<evidence type="ECO:0000313" key="1">
    <source>
        <dbReference type="EMBL" id="KAG5612373.1"/>
    </source>
</evidence>
<comment type="caution">
    <text evidence="1">The sequence shown here is derived from an EMBL/GenBank/DDBJ whole genome shotgun (WGS) entry which is preliminary data.</text>
</comment>
<dbReference type="EMBL" id="JACXVP010000004">
    <property type="protein sequence ID" value="KAG5612373.1"/>
    <property type="molecule type" value="Genomic_DNA"/>
</dbReference>